<gene>
    <name evidence="1" type="ORF">M0R45_037139</name>
</gene>
<dbReference type="EMBL" id="JBEDUW010000007">
    <property type="protein sequence ID" value="KAK9913321.1"/>
    <property type="molecule type" value="Genomic_DNA"/>
</dbReference>
<organism evidence="1 2">
    <name type="scientific">Rubus argutus</name>
    <name type="common">Southern blackberry</name>
    <dbReference type="NCBI Taxonomy" id="59490"/>
    <lineage>
        <taxon>Eukaryota</taxon>
        <taxon>Viridiplantae</taxon>
        <taxon>Streptophyta</taxon>
        <taxon>Embryophyta</taxon>
        <taxon>Tracheophyta</taxon>
        <taxon>Spermatophyta</taxon>
        <taxon>Magnoliopsida</taxon>
        <taxon>eudicotyledons</taxon>
        <taxon>Gunneridae</taxon>
        <taxon>Pentapetalae</taxon>
        <taxon>rosids</taxon>
        <taxon>fabids</taxon>
        <taxon>Rosales</taxon>
        <taxon>Rosaceae</taxon>
        <taxon>Rosoideae</taxon>
        <taxon>Rosoideae incertae sedis</taxon>
        <taxon>Rubus</taxon>
    </lineage>
</organism>
<dbReference type="PANTHER" id="PTHR33527:SF28">
    <property type="entry name" value="GB|AAD43168.1"/>
    <property type="match status" value="1"/>
</dbReference>
<sequence length="356" mass="40568">MGVFENPCTSSVSATMATLQKRFIGPYERLKPLNIRVSIQELNLFHTIDRKLFTRLVLSVGRDSTESAQVMALWMWLEHNGKEFDLVYKILMTLPNTLLNAMAEESVSALNCIQSNEFPFSDLDITPEIPLLQAMSNSGVTLRFFHENRFAITQGVIRLFNDVCLRVFEDLLFQPHQKKKADDEENSTEVNGLYNPVMGAIAHSNMQGGAHIPLYWHPQMNSANLHYLSGGFDPYDLALHRQNLNKEMEEVLSRLNLNDDEDQEVPPEERTVFLTFSKGYPLSENDLRKFFTRKFGEIIDGIHMQQVPEPIFARLVLRSASSIPVVLDGKSTVTFFINGKHARARNFVCKIPTSSR</sequence>
<proteinExistence type="predicted"/>
<evidence type="ECO:0000313" key="1">
    <source>
        <dbReference type="EMBL" id="KAK9913321.1"/>
    </source>
</evidence>
<name>A0AAW1VZT2_RUBAR</name>
<keyword evidence="2" id="KW-1185">Reference proteome</keyword>
<accession>A0AAW1VZT2</accession>
<dbReference type="PANTHER" id="PTHR33527">
    <property type="entry name" value="OS07G0274300 PROTEIN"/>
    <property type="match status" value="1"/>
</dbReference>
<reference evidence="1 2" key="1">
    <citation type="journal article" date="2023" name="G3 (Bethesda)">
        <title>A chromosome-length genome assembly and annotation of blackberry (Rubus argutus, cv. 'Hillquist').</title>
        <authorList>
            <person name="Bruna T."/>
            <person name="Aryal R."/>
            <person name="Dudchenko O."/>
            <person name="Sargent D.J."/>
            <person name="Mead D."/>
            <person name="Buti M."/>
            <person name="Cavallini A."/>
            <person name="Hytonen T."/>
            <person name="Andres J."/>
            <person name="Pham M."/>
            <person name="Weisz D."/>
            <person name="Mascagni F."/>
            <person name="Usai G."/>
            <person name="Natali L."/>
            <person name="Bassil N."/>
            <person name="Fernandez G.E."/>
            <person name="Lomsadze A."/>
            <person name="Armour M."/>
            <person name="Olukolu B."/>
            <person name="Poorten T."/>
            <person name="Britton C."/>
            <person name="Davik J."/>
            <person name="Ashrafi H."/>
            <person name="Aiden E.L."/>
            <person name="Borodovsky M."/>
            <person name="Worthington M."/>
        </authorList>
    </citation>
    <scope>NUCLEOTIDE SEQUENCE [LARGE SCALE GENOMIC DNA]</scope>
    <source>
        <strain evidence="1">PI 553951</strain>
    </source>
</reference>
<dbReference type="Proteomes" id="UP001457282">
    <property type="component" value="Unassembled WGS sequence"/>
</dbReference>
<protein>
    <submittedName>
        <fullName evidence="1">Uncharacterized protein</fullName>
    </submittedName>
</protein>
<dbReference type="AlphaFoldDB" id="A0AAW1VZT2"/>
<comment type="caution">
    <text evidence="1">The sequence shown here is derived from an EMBL/GenBank/DDBJ whole genome shotgun (WGS) entry which is preliminary data.</text>
</comment>
<evidence type="ECO:0000313" key="2">
    <source>
        <dbReference type="Proteomes" id="UP001457282"/>
    </source>
</evidence>